<proteinExistence type="predicted"/>
<dbReference type="EMBL" id="GBRH01217666">
    <property type="protein sequence ID" value="JAD80229.1"/>
    <property type="molecule type" value="Transcribed_RNA"/>
</dbReference>
<evidence type="ECO:0000313" key="1">
    <source>
        <dbReference type="EMBL" id="JAD80229.1"/>
    </source>
</evidence>
<accession>A0A0A9CV79</accession>
<reference evidence="1" key="2">
    <citation type="journal article" date="2015" name="Data Brief">
        <title>Shoot transcriptome of the giant reed, Arundo donax.</title>
        <authorList>
            <person name="Barrero R.A."/>
            <person name="Guerrero F.D."/>
            <person name="Moolhuijzen P."/>
            <person name="Goolsby J.A."/>
            <person name="Tidwell J."/>
            <person name="Bellgard S.E."/>
            <person name="Bellgard M.I."/>
        </authorList>
    </citation>
    <scope>NUCLEOTIDE SEQUENCE</scope>
    <source>
        <tissue evidence="1">Shoot tissue taken approximately 20 cm above the soil surface</tissue>
    </source>
</reference>
<organism evidence="1">
    <name type="scientific">Arundo donax</name>
    <name type="common">Giant reed</name>
    <name type="synonym">Donax arundinaceus</name>
    <dbReference type="NCBI Taxonomy" id="35708"/>
    <lineage>
        <taxon>Eukaryota</taxon>
        <taxon>Viridiplantae</taxon>
        <taxon>Streptophyta</taxon>
        <taxon>Embryophyta</taxon>
        <taxon>Tracheophyta</taxon>
        <taxon>Spermatophyta</taxon>
        <taxon>Magnoliopsida</taxon>
        <taxon>Liliopsida</taxon>
        <taxon>Poales</taxon>
        <taxon>Poaceae</taxon>
        <taxon>PACMAD clade</taxon>
        <taxon>Arundinoideae</taxon>
        <taxon>Arundineae</taxon>
        <taxon>Arundo</taxon>
    </lineage>
</organism>
<dbReference type="AlphaFoldDB" id="A0A0A9CV79"/>
<protein>
    <submittedName>
        <fullName evidence="1">Uncharacterized protein</fullName>
    </submittedName>
</protein>
<reference evidence="1" key="1">
    <citation type="submission" date="2014-09" db="EMBL/GenBank/DDBJ databases">
        <authorList>
            <person name="Magalhaes I.L.F."/>
            <person name="Oliveira U."/>
            <person name="Santos F.R."/>
            <person name="Vidigal T.H.D.A."/>
            <person name="Brescovit A.D."/>
            <person name="Santos A.J."/>
        </authorList>
    </citation>
    <scope>NUCLEOTIDE SEQUENCE</scope>
    <source>
        <tissue evidence="1">Shoot tissue taken approximately 20 cm above the soil surface</tissue>
    </source>
</reference>
<name>A0A0A9CV79_ARUDO</name>
<sequence length="54" mass="6376">MLGHAWILPFFEKPAFGSWWDPSQFLYQFLKANQVFEKSRSLLNLAFASFYTAK</sequence>